<feature type="compositionally biased region" description="Basic and acidic residues" evidence="4">
    <location>
        <begin position="20"/>
        <end position="30"/>
    </location>
</feature>
<dbReference type="GeneID" id="63749579"/>
<feature type="repeat" description="WD" evidence="3">
    <location>
        <begin position="1118"/>
        <end position="1159"/>
    </location>
</feature>
<dbReference type="InterPro" id="IPR036322">
    <property type="entry name" value="WD40_repeat_dom_sf"/>
</dbReference>
<dbReference type="Gene3D" id="3.40.50.300">
    <property type="entry name" value="P-loop containing nucleotide triphosphate hydrolases"/>
    <property type="match status" value="1"/>
</dbReference>
<dbReference type="SMART" id="SM00320">
    <property type="entry name" value="WD40"/>
    <property type="match status" value="13"/>
</dbReference>
<dbReference type="InterPro" id="IPR020472">
    <property type="entry name" value="WD40_PAC1"/>
</dbReference>
<dbReference type="InterPro" id="IPR001680">
    <property type="entry name" value="WD40_rpt"/>
</dbReference>
<dbReference type="CDD" id="cd00200">
    <property type="entry name" value="WD40"/>
    <property type="match status" value="2"/>
</dbReference>
<evidence type="ECO:0000256" key="2">
    <source>
        <dbReference type="ARBA" id="ARBA00022737"/>
    </source>
</evidence>
<protein>
    <recommendedName>
        <fullName evidence="5">Nephrocystin 3-like N-terminal domain-containing protein</fullName>
    </recommendedName>
</protein>
<evidence type="ECO:0000259" key="5">
    <source>
        <dbReference type="Pfam" id="PF24883"/>
    </source>
</evidence>
<feature type="repeat" description="WD" evidence="3">
    <location>
        <begin position="902"/>
        <end position="943"/>
    </location>
</feature>
<dbReference type="PRINTS" id="PR00320">
    <property type="entry name" value="GPROTEINBRPT"/>
</dbReference>
<feature type="compositionally biased region" description="Basic residues" evidence="4">
    <location>
        <begin position="7"/>
        <end position="19"/>
    </location>
</feature>
<feature type="compositionally biased region" description="Low complexity" evidence="4">
    <location>
        <begin position="31"/>
        <end position="42"/>
    </location>
</feature>
<dbReference type="Pfam" id="PF00400">
    <property type="entry name" value="WD40"/>
    <property type="match status" value="10"/>
</dbReference>
<feature type="repeat" description="WD" evidence="3">
    <location>
        <begin position="1162"/>
        <end position="1203"/>
    </location>
</feature>
<feature type="repeat" description="WD" evidence="3">
    <location>
        <begin position="1206"/>
        <end position="1240"/>
    </location>
</feature>
<dbReference type="EMBL" id="KV878218">
    <property type="protein sequence ID" value="OJJ29741.1"/>
    <property type="molecule type" value="Genomic_DNA"/>
</dbReference>
<feature type="compositionally biased region" description="Basic and acidic residues" evidence="4">
    <location>
        <begin position="51"/>
        <end position="66"/>
    </location>
</feature>
<dbReference type="InterPro" id="IPR027417">
    <property type="entry name" value="P-loop_NTPase"/>
</dbReference>
<dbReference type="SUPFAM" id="SSF52540">
    <property type="entry name" value="P-loop containing nucleoside triphosphate hydrolases"/>
    <property type="match status" value="1"/>
</dbReference>
<feature type="domain" description="Nephrocystin 3-like N-terminal" evidence="5">
    <location>
        <begin position="345"/>
        <end position="507"/>
    </location>
</feature>
<dbReference type="PANTHER" id="PTHR19879">
    <property type="entry name" value="TRANSCRIPTION INITIATION FACTOR TFIID"/>
    <property type="match status" value="1"/>
</dbReference>
<feature type="repeat" description="WD" evidence="3">
    <location>
        <begin position="1030"/>
        <end position="1071"/>
    </location>
</feature>
<dbReference type="Gene3D" id="2.130.10.10">
    <property type="entry name" value="YVTN repeat-like/Quinoprotein amine dehydrogenase"/>
    <property type="match status" value="5"/>
</dbReference>
<dbReference type="PROSITE" id="PS00678">
    <property type="entry name" value="WD_REPEATS_1"/>
    <property type="match status" value="4"/>
</dbReference>
<dbReference type="PROSITE" id="PS50082">
    <property type="entry name" value="WD_REPEATS_2"/>
    <property type="match status" value="8"/>
</dbReference>
<dbReference type="PANTHER" id="PTHR19879:SF9">
    <property type="entry name" value="TRANSCRIPTION INITIATION FACTOR TFIID SUBUNIT 5"/>
    <property type="match status" value="1"/>
</dbReference>
<dbReference type="PROSITE" id="PS50294">
    <property type="entry name" value="WD_REPEATS_REGION"/>
    <property type="match status" value="8"/>
</dbReference>
<organism evidence="6 7">
    <name type="scientific">Aspergillus wentii DTO 134E9</name>
    <dbReference type="NCBI Taxonomy" id="1073089"/>
    <lineage>
        <taxon>Eukaryota</taxon>
        <taxon>Fungi</taxon>
        <taxon>Dikarya</taxon>
        <taxon>Ascomycota</taxon>
        <taxon>Pezizomycotina</taxon>
        <taxon>Eurotiomycetes</taxon>
        <taxon>Eurotiomycetidae</taxon>
        <taxon>Eurotiales</taxon>
        <taxon>Aspergillaceae</taxon>
        <taxon>Aspergillus</taxon>
        <taxon>Aspergillus subgen. Cremei</taxon>
    </lineage>
</organism>
<evidence type="ECO:0000256" key="1">
    <source>
        <dbReference type="ARBA" id="ARBA00022574"/>
    </source>
</evidence>
<keyword evidence="1 3" id="KW-0853">WD repeat</keyword>
<keyword evidence="7" id="KW-1185">Reference proteome</keyword>
<dbReference type="VEuPathDB" id="FungiDB:ASPWEDRAFT_32979"/>
<keyword evidence="2" id="KW-0677">Repeat</keyword>
<dbReference type="Pfam" id="PF24883">
    <property type="entry name" value="NPHP3_N"/>
    <property type="match status" value="1"/>
</dbReference>
<evidence type="ECO:0000313" key="7">
    <source>
        <dbReference type="Proteomes" id="UP000184383"/>
    </source>
</evidence>
<feature type="repeat" description="WD" evidence="3">
    <location>
        <begin position="1074"/>
        <end position="1115"/>
    </location>
</feature>
<proteinExistence type="predicted"/>
<reference evidence="7" key="1">
    <citation type="journal article" date="2017" name="Genome Biol.">
        <title>Comparative genomics reveals high biological diversity and specific adaptations in the industrially and medically important fungal genus Aspergillus.</title>
        <authorList>
            <person name="de Vries R.P."/>
            <person name="Riley R."/>
            <person name="Wiebenga A."/>
            <person name="Aguilar-Osorio G."/>
            <person name="Amillis S."/>
            <person name="Uchima C.A."/>
            <person name="Anderluh G."/>
            <person name="Asadollahi M."/>
            <person name="Askin M."/>
            <person name="Barry K."/>
            <person name="Battaglia E."/>
            <person name="Bayram O."/>
            <person name="Benocci T."/>
            <person name="Braus-Stromeyer S.A."/>
            <person name="Caldana C."/>
            <person name="Canovas D."/>
            <person name="Cerqueira G.C."/>
            <person name="Chen F."/>
            <person name="Chen W."/>
            <person name="Choi C."/>
            <person name="Clum A."/>
            <person name="Dos Santos R.A."/>
            <person name="Damasio A.R."/>
            <person name="Diallinas G."/>
            <person name="Emri T."/>
            <person name="Fekete E."/>
            <person name="Flipphi M."/>
            <person name="Freyberg S."/>
            <person name="Gallo A."/>
            <person name="Gournas C."/>
            <person name="Habgood R."/>
            <person name="Hainaut M."/>
            <person name="Harispe M.L."/>
            <person name="Henrissat B."/>
            <person name="Hilden K.S."/>
            <person name="Hope R."/>
            <person name="Hossain A."/>
            <person name="Karabika E."/>
            <person name="Karaffa L."/>
            <person name="Karanyi Z."/>
            <person name="Krasevec N."/>
            <person name="Kuo A."/>
            <person name="Kusch H."/>
            <person name="LaButti K."/>
            <person name="Lagendijk E.L."/>
            <person name="Lapidus A."/>
            <person name="Levasseur A."/>
            <person name="Lindquist E."/>
            <person name="Lipzen A."/>
            <person name="Logrieco A.F."/>
            <person name="MacCabe A."/>
            <person name="Maekelae M.R."/>
            <person name="Malavazi I."/>
            <person name="Melin P."/>
            <person name="Meyer V."/>
            <person name="Mielnichuk N."/>
            <person name="Miskei M."/>
            <person name="Molnar A.P."/>
            <person name="Mule G."/>
            <person name="Ngan C.Y."/>
            <person name="Orejas M."/>
            <person name="Orosz E."/>
            <person name="Ouedraogo J.P."/>
            <person name="Overkamp K.M."/>
            <person name="Park H.-S."/>
            <person name="Perrone G."/>
            <person name="Piumi F."/>
            <person name="Punt P.J."/>
            <person name="Ram A.F."/>
            <person name="Ramon A."/>
            <person name="Rauscher S."/>
            <person name="Record E."/>
            <person name="Riano-Pachon D.M."/>
            <person name="Robert V."/>
            <person name="Roehrig J."/>
            <person name="Ruller R."/>
            <person name="Salamov A."/>
            <person name="Salih N.S."/>
            <person name="Samson R.A."/>
            <person name="Sandor E."/>
            <person name="Sanguinetti M."/>
            <person name="Schuetze T."/>
            <person name="Sepcic K."/>
            <person name="Shelest E."/>
            <person name="Sherlock G."/>
            <person name="Sophianopoulou V."/>
            <person name="Squina F.M."/>
            <person name="Sun H."/>
            <person name="Susca A."/>
            <person name="Todd R.B."/>
            <person name="Tsang A."/>
            <person name="Unkles S.E."/>
            <person name="van de Wiele N."/>
            <person name="van Rossen-Uffink D."/>
            <person name="Oliveira J.V."/>
            <person name="Vesth T.C."/>
            <person name="Visser J."/>
            <person name="Yu J.-H."/>
            <person name="Zhou M."/>
            <person name="Andersen M.R."/>
            <person name="Archer D.B."/>
            <person name="Baker S.E."/>
            <person name="Benoit I."/>
            <person name="Brakhage A.A."/>
            <person name="Braus G.H."/>
            <person name="Fischer R."/>
            <person name="Frisvad J.C."/>
            <person name="Goldman G.H."/>
            <person name="Houbraken J."/>
            <person name="Oakley B."/>
            <person name="Pocsi I."/>
            <person name="Scazzocchio C."/>
            <person name="Seiboth B."/>
            <person name="vanKuyk P.A."/>
            <person name="Wortman J."/>
            <person name="Dyer P.S."/>
            <person name="Grigoriev I.V."/>
        </authorList>
    </citation>
    <scope>NUCLEOTIDE SEQUENCE [LARGE SCALE GENOMIC DNA]</scope>
    <source>
        <strain evidence="7">DTO 134E9</strain>
    </source>
</reference>
<evidence type="ECO:0000313" key="6">
    <source>
        <dbReference type="EMBL" id="OJJ29741.1"/>
    </source>
</evidence>
<dbReference type="InterPro" id="IPR019775">
    <property type="entry name" value="WD40_repeat_CS"/>
</dbReference>
<evidence type="ECO:0000256" key="4">
    <source>
        <dbReference type="SAM" id="MobiDB-lite"/>
    </source>
</evidence>
<dbReference type="InterPro" id="IPR015943">
    <property type="entry name" value="WD40/YVTN_repeat-like_dom_sf"/>
</dbReference>
<feature type="region of interest" description="Disordered" evidence="4">
    <location>
        <begin position="1"/>
        <end position="68"/>
    </location>
</feature>
<feature type="repeat" description="WD" evidence="3">
    <location>
        <begin position="988"/>
        <end position="1029"/>
    </location>
</feature>
<evidence type="ECO:0000256" key="3">
    <source>
        <dbReference type="PROSITE-ProRule" id="PRU00221"/>
    </source>
</evidence>
<accession>A0A1L9R487</accession>
<dbReference type="InterPro" id="IPR056884">
    <property type="entry name" value="NPHP3-like_N"/>
</dbReference>
<feature type="repeat" description="WD" evidence="3">
    <location>
        <begin position="944"/>
        <end position="977"/>
    </location>
</feature>
<sequence length="1558" mass="174190">MVCGAPRKIKNNYKNRRSKPGKEGATEKLHPSQPGSQSPSPSVTVSANSVRDSDKPNTKPEEEYHPPDLWQAAYDQLEEDKRLILEIGHPDINVSNEDDAASSKLEVILGGVIETVQKQHEIRELKRENSTQVRKHAGTILNAAFILQDSISKVVGCDPTGHASTAWAVVSLGLMMTQNYRDQQDAWFQSSAFLSDVLSRNTLIEIHYYRNDNPATKDGIKNALVQLYLSILRYSAEVMKIHQSNTGKLLLKSIFALKDLPLSGIETAIQNVEKRLGQWTGIHQYLKTEEMQAQVEEVLTVTQSIEEKFELLKLPKAEKASFNSHTADPTEAEYCLEGTRVDLLQDITDWVDDPQGRSLFWLNGMAGTGKSTISRTVAREMQNRGLLGASFFFKRGEGDRSNSSKLFTTMVRQLMDTIPHLKKPVKEAIENDSEVVTSSLDEQFNKLLLQPLSNVKTSKNQALPLVVVIDALDECDDWGNIRTIIRLLPKLQQSYSSIQIRFFVTSRPEVPIRLGFEKVPDKHQDAVLHEIAASVVENDISIFFQHKLPEIRKDQKLDDPEWPGEDTTRQLVAMAVPLFIFAATICRVLRDYRLDAEDSLKKILEHKDEDSKVARTYLPVFDRILVDQEGTKRHRLIEEYQQVIGTIIILEDPLPVVPLAKLINISGRALQTRLNSLHSVLRIPTRKEDPVRPFHLSFRDFLLDPETRTKNEFWIDRVKMNEKVAFGCIRLMKRDIGGLKKNICNLPSYGTLRTEIDDQAVESHFPKELRYACRYWIYHLQQGEAALTDQDEVHKFLEGHFIQWLEGMSILGYLSEIISGINILQSLVQTGSTVSKILHDAKRFALKNIGIAETAPLQLYSSALVFAPCKCVIRNSFQQHIPRCLAQLPVVEANWGMDLQTLEGHSSAVTTVTFSPDNKLVASGSWDCTVKLWDTVSGTLWQTLQEHSHDVSSVAFSPDGKILASGSRDHTVKLWEIAPETVTPQKTLKGHSKAVTSVAYSPDGKFLASGSDDYTIKIWNAVSGTLHQTIEEHSSLVNSVAFSHDGSILASGSSDNTIKLWKITSGTATLRQTFLGHSKTVYSVAFSPDSKLLALASDDHPVKLWKVTPESVTLQQTLEEHSDLVKSLAFSPDGKLLASGSWDKTIKLWNITSDKFTVQQTLEGHSECIQSVAFSPDGKLLASGSWDKTIKLWNITSDKFTVQQTPEGHSEFVQSVAFSPDGKLMTSGAIDETVRLWDMSLGIQQSLKGCGQVKLVLFSPDNRQAVSVHNNNIFLWDPASGKLQHTLDVDKPSRELVVFSHDSKMVASRLDNGFVGLWNTATGMLIHELRYKKPILSTAFSFDNQLLASVSDDGIKVWDLNSYRALQTIKFGGDKLYDSLAFSPDNKLLAAGKSYGHAVEIWDVSLGTQKATFKSLFEGLYSSAAFSPDSKLLAVLYHRNIVNLWDVASSTLQHSFEDDYQLFRLSFSACGAYLKTDNGLYHIKRHEDNSLSSSRVEGPAVKDAWIYHGREKVLWLPAEYRAIRPVVEGDMVAIGHASGSVSFIRFNAGEDGLNCLPV</sequence>
<name>A0A1L9R487_ASPWE</name>
<dbReference type="OrthoDB" id="674604at2759"/>
<dbReference type="RefSeq" id="XP_040683418.1">
    <property type="nucleotide sequence ID" value="XM_040833731.1"/>
</dbReference>
<dbReference type="SUPFAM" id="SSF50978">
    <property type="entry name" value="WD40 repeat-like"/>
    <property type="match status" value="3"/>
</dbReference>
<dbReference type="STRING" id="1073089.A0A1L9R487"/>
<dbReference type="Proteomes" id="UP000184383">
    <property type="component" value="Unassembled WGS sequence"/>
</dbReference>
<gene>
    <name evidence="6" type="ORF">ASPWEDRAFT_32979</name>
</gene>